<feature type="non-terminal residue" evidence="1">
    <location>
        <position position="75"/>
    </location>
</feature>
<accession>A0A845GV64</accession>
<reference evidence="1" key="1">
    <citation type="submission" date="2019-12" db="EMBL/GenBank/DDBJ databases">
        <title>Novel species isolated from a subtropical stream in China.</title>
        <authorList>
            <person name="Lu H."/>
        </authorList>
    </citation>
    <scope>NUCLEOTIDE SEQUENCE [LARGE SCALE GENOMIC DNA]</scope>
    <source>
        <strain evidence="1">FT81W</strain>
    </source>
</reference>
<gene>
    <name evidence="1" type="ORF">GTP90_29245</name>
</gene>
<name>A0A845GV64_9BURK</name>
<dbReference type="Proteomes" id="UP000447355">
    <property type="component" value="Unassembled WGS sequence"/>
</dbReference>
<dbReference type="EMBL" id="WWCX01000093">
    <property type="protein sequence ID" value="MYM97941.1"/>
    <property type="molecule type" value="Genomic_DNA"/>
</dbReference>
<evidence type="ECO:0000313" key="2">
    <source>
        <dbReference type="Proteomes" id="UP000447355"/>
    </source>
</evidence>
<dbReference type="AlphaFoldDB" id="A0A845GV64"/>
<proteinExistence type="predicted"/>
<evidence type="ECO:0000313" key="1">
    <source>
        <dbReference type="EMBL" id="MYM97941.1"/>
    </source>
</evidence>
<protein>
    <submittedName>
        <fullName evidence="1">Uncharacterized protein</fullName>
    </submittedName>
</protein>
<comment type="caution">
    <text evidence="1">The sequence shown here is derived from an EMBL/GenBank/DDBJ whole genome shotgun (WGS) entry which is preliminary data.</text>
</comment>
<sequence>MTAGALAASALLAGCATVGQPPAFTSFVVLGEGGAAVARVLIDAPACPDIVVDGRPLPMALRAPAATMSGQAGAS</sequence>
<organism evidence="1 2">
    <name type="scientific">Duganella vulcania</name>
    <dbReference type="NCBI Taxonomy" id="2692166"/>
    <lineage>
        <taxon>Bacteria</taxon>
        <taxon>Pseudomonadati</taxon>
        <taxon>Pseudomonadota</taxon>
        <taxon>Betaproteobacteria</taxon>
        <taxon>Burkholderiales</taxon>
        <taxon>Oxalobacteraceae</taxon>
        <taxon>Telluria group</taxon>
        <taxon>Duganella</taxon>
    </lineage>
</organism>